<accession>A0A8R7PF55</accession>
<dbReference type="EnsemblPlants" id="TuG1812G0200002994.01.T01">
    <property type="protein sequence ID" value="TuG1812G0200002994.01.T01.cds435500"/>
    <property type="gene ID" value="TuG1812G0200002994.01"/>
</dbReference>
<proteinExistence type="predicted"/>
<feature type="compositionally biased region" description="Basic and acidic residues" evidence="1">
    <location>
        <begin position="45"/>
        <end position="62"/>
    </location>
</feature>
<reference evidence="2" key="3">
    <citation type="submission" date="2022-06" db="UniProtKB">
        <authorList>
            <consortium name="EnsemblPlants"/>
        </authorList>
    </citation>
    <scope>IDENTIFICATION</scope>
</reference>
<sequence>MGYTNDEISISCKRVCMERVETVIGVDGLVKHVTEEVEDGEEEYIEKRRESVGEEKGAREGQSRIISAEGTLVDPGSAGSA</sequence>
<evidence type="ECO:0000313" key="2">
    <source>
        <dbReference type="EnsemblPlants" id="TuG1812G0200002994.01.T01.cds435500"/>
    </source>
</evidence>
<name>A0A8R7PF55_TRIUA</name>
<reference evidence="3" key="1">
    <citation type="journal article" date="2013" name="Nature">
        <title>Draft genome of the wheat A-genome progenitor Triticum urartu.</title>
        <authorList>
            <person name="Ling H.Q."/>
            <person name="Zhao S."/>
            <person name="Liu D."/>
            <person name="Wang J."/>
            <person name="Sun H."/>
            <person name="Zhang C."/>
            <person name="Fan H."/>
            <person name="Li D."/>
            <person name="Dong L."/>
            <person name="Tao Y."/>
            <person name="Gao C."/>
            <person name="Wu H."/>
            <person name="Li Y."/>
            <person name="Cui Y."/>
            <person name="Guo X."/>
            <person name="Zheng S."/>
            <person name="Wang B."/>
            <person name="Yu K."/>
            <person name="Liang Q."/>
            <person name="Yang W."/>
            <person name="Lou X."/>
            <person name="Chen J."/>
            <person name="Feng M."/>
            <person name="Jian J."/>
            <person name="Zhang X."/>
            <person name="Luo G."/>
            <person name="Jiang Y."/>
            <person name="Liu J."/>
            <person name="Wang Z."/>
            <person name="Sha Y."/>
            <person name="Zhang B."/>
            <person name="Wu H."/>
            <person name="Tang D."/>
            <person name="Shen Q."/>
            <person name="Xue P."/>
            <person name="Zou S."/>
            <person name="Wang X."/>
            <person name="Liu X."/>
            <person name="Wang F."/>
            <person name="Yang Y."/>
            <person name="An X."/>
            <person name="Dong Z."/>
            <person name="Zhang K."/>
            <person name="Zhang X."/>
            <person name="Luo M.C."/>
            <person name="Dvorak J."/>
            <person name="Tong Y."/>
            <person name="Wang J."/>
            <person name="Yang H."/>
            <person name="Li Z."/>
            <person name="Wang D."/>
            <person name="Zhang A."/>
            <person name="Wang J."/>
        </authorList>
    </citation>
    <scope>NUCLEOTIDE SEQUENCE</scope>
    <source>
        <strain evidence="3">cv. G1812</strain>
    </source>
</reference>
<feature type="region of interest" description="Disordered" evidence="1">
    <location>
        <begin position="42"/>
        <end position="81"/>
    </location>
</feature>
<dbReference type="Proteomes" id="UP000015106">
    <property type="component" value="Chromosome 2"/>
</dbReference>
<dbReference type="Gramene" id="TuG1812G0200002994.01.T01">
    <property type="protein sequence ID" value="TuG1812G0200002994.01.T01.cds435500"/>
    <property type="gene ID" value="TuG1812G0200002994.01"/>
</dbReference>
<organism evidence="2 3">
    <name type="scientific">Triticum urartu</name>
    <name type="common">Red wild einkorn</name>
    <name type="synonym">Crithodium urartu</name>
    <dbReference type="NCBI Taxonomy" id="4572"/>
    <lineage>
        <taxon>Eukaryota</taxon>
        <taxon>Viridiplantae</taxon>
        <taxon>Streptophyta</taxon>
        <taxon>Embryophyta</taxon>
        <taxon>Tracheophyta</taxon>
        <taxon>Spermatophyta</taxon>
        <taxon>Magnoliopsida</taxon>
        <taxon>Liliopsida</taxon>
        <taxon>Poales</taxon>
        <taxon>Poaceae</taxon>
        <taxon>BOP clade</taxon>
        <taxon>Pooideae</taxon>
        <taxon>Triticodae</taxon>
        <taxon>Triticeae</taxon>
        <taxon>Triticinae</taxon>
        <taxon>Triticum</taxon>
    </lineage>
</organism>
<keyword evidence="3" id="KW-1185">Reference proteome</keyword>
<protein>
    <submittedName>
        <fullName evidence="2">Uncharacterized protein</fullName>
    </submittedName>
</protein>
<evidence type="ECO:0000313" key="3">
    <source>
        <dbReference type="Proteomes" id="UP000015106"/>
    </source>
</evidence>
<evidence type="ECO:0000256" key="1">
    <source>
        <dbReference type="SAM" id="MobiDB-lite"/>
    </source>
</evidence>
<dbReference type="AlphaFoldDB" id="A0A8R7PF55"/>
<reference evidence="2" key="2">
    <citation type="submission" date="2018-03" db="EMBL/GenBank/DDBJ databases">
        <title>The Triticum urartu genome reveals the dynamic nature of wheat genome evolution.</title>
        <authorList>
            <person name="Ling H."/>
            <person name="Ma B."/>
            <person name="Shi X."/>
            <person name="Liu H."/>
            <person name="Dong L."/>
            <person name="Sun H."/>
            <person name="Cao Y."/>
            <person name="Gao Q."/>
            <person name="Zheng S."/>
            <person name="Li Y."/>
            <person name="Yu Y."/>
            <person name="Du H."/>
            <person name="Qi M."/>
            <person name="Li Y."/>
            <person name="Yu H."/>
            <person name="Cui Y."/>
            <person name="Wang N."/>
            <person name="Chen C."/>
            <person name="Wu H."/>
            <person name="Zhao Y."/>
            <person name="Zhang J."/>
            <person name="Li Y."/>
            <person name="Zhou W."/>
            <person name="Zhang B."/>
            <person name="Hu W."/>
            <person name="Eijk M."/>
            <person name="Tang J."/>
            <person name="Witsenboer H."/>
            <person name="Zhao S."/>
            <person name="Li Z."/>
            <person name="Zhang A."/>
            <person name="Wang D."/>
            <person name="Liang C."/>
        </authorList>
    </citation>
    <scope>NUCLEOTIDE SEQUENCE [LARGE SCALE GENOMIC DNA]</scope>
    <source>
        <strain evidence="2">cv. G1812</strain>
    </source>
</reference>